<sequence>MCPTGAPTASSPGGCIRVPFPGTVASTDFRPPARQAGCRAAQGRLWALASPRHFHRCYQQLVLSCRRRSLPTVHSLHCKSQNPRPRRLRLLPSPGRCPYRSHHRYRCIPEGQHGHLLLGRCHYRSPWQCHFQSPGQCHYHSPGQCHCRSPGQHHPRCFRWLRQCNRPQFQSPRQSRFFPPKRLVDCCMTHLRYLQWKAASLLHQRKPRHLVHCTLRPRWGDMCLSNPRPHRALRWLLPHTWSPLPRFPNYRYPPRCPTQWPAPLDYKPIQARFVIPPPIPPPHYRQYGHFRRFHHGAPHYYSFSSANFAVLAAVGDAIMSAGISLAASKSSRVLVGLSMNHKLGSRKILLLAIKGKCTKKNGF</sequence>
<organism evidence="1 2">
    <name type="scientific">Metschnikowia bicuspidata var. bicuspidata NRRL YB-4993</name>
    <dbReference type="NCBI Taxonomy" id="869754"/>
    <lineage>
        <taxon>Eukaryota</taxon>
        <taxon>Fungi</taxon>
        <taxon>Dikarya</taxon>
        <taxon>Ascomycota</taxon>
        <taxon>Saccharomycotina</taxon>
        <taxon>Pichiomycetes</taxon>
        <taxon>Metschnikowiaceae</taxon>
        <taxon>Metschnikowia</taxon>
    </lineage>
</organism>
<gene>
    <name evidence="1" type="ORF">METBIDRAFT_181970</name>
</gene>
<keyword evidence="2" id="KW-1185">Reference proteome</keyword>
<accession>A0A1A0HBK7</accession>
<dbReference type="AlphaFoldDB" id="A0A1A0HBK7"/>
<protein>
    <submittedName>
        <fullName evidence="1">Uncharacterized protein</fullName>
    </submittedName>
</protein>
<name>A0A1A0HBK7_9ASCO</name>
<proteinExistence type="predicted"/>
<evidence type="ECO:0000313" key="1">
    <source>
        <dbReference type="EMBL" id="OBA21370.1"/>
    </source>
</evidence>
<dbReference type="GeneID" id="30027753"/>
<dbReference type="Proteomes" id="UP000092555">
    <property type="component" value="Unassembled WGS sequence"/>
</dbReference>
<dbReference type="RefSeq" id="XP_018711880.1">
    <property type="nucleotide sequence ID" value="XM_018854777.1"/>
</dbReference>
<comment type="caution">
    <text evidence="1">The sequence shown here is derived from an EMBL/GenBank/DDBJ whole genome shotgun (WGS) entry which is preliminary data.</text>
</comment>
<dbReference type="EMBL" id="LXTC01000003">
    <property type="protein sequence ID" value="OBA21370.1"/>
    <property type="molecule type" value="Genomic_DNA"/>
</dbReference>
<reference evidence="1 2" key="1">
    <citation type="submission" date="2016-05" db="EMBL/GenBank/DDBJ databases">
        <title>Comparative genomics of biotechnologically important yeasts.</title>
        <authorList>
            <consortium name="DOE Joint Genome Institute"/>
            <person name="Riley R."/>
            <person name="Haridas S."/>
            <person name="Wolfe K.H."/>
            <person name="Lopes M.R."/>
            <person name="Hittinger C.T."/>
            <person name="Goker M."/>
            <person name="Salamov A."/>
            <person name="Wisecaver J."/>
            <person name="Long T.M."/>
            <person name="Aerts A.L."/>
            <person name="Barry K."/>
            <person name="Choi C."/>
            <person name="Clum A."/>
            <person name="Coughlan A.Y."/>
            <person name="Deshpande S."/>
            <person name="Douglass A.P."/>
            <person name="Hanson S.J."/>
            <person name="Klenk H.-P."/>
            <person name="LaButti K."/>
            <person name="Lapidus A."/>
            <person name="Lindquist E."/>
            <person name="Lipzen A."/>
            <person name="Meier-kolthoff J.P."/>
            <person name="Ohm R.A."/>
            <person name="Otillar R.P."/>
            <person name="Pangilinan J."/>
            <person name="Peng Y."/>
            <person name="Rokas A."/>
            <person name="Rosa C.A."/>
            <person name="Scheuner C."/>
            <person name="Sibirny A.A."/>
            <person name="Slot J.C."/>
            <person name="Stielow J.B."/>
            <person name="Sun H."/>
            <person name="Kurtzman C.P."/>
            <person name="Blackwell M."/>
            <person name="Grigoriev I.V."/>
            <person name="Jeffries T.W."/>
        </authorList>
    </citation>
    <scope>NUCLEOTIDE SEQUENCE [LARGE SCALE GENOMIC DNA]</scope>
    <source>
        <strain evidence="1 2">NRRL YB-4993</strain>
    </source>
</reference>
<evidence type="ECO:0000313" key="2">
    <source>
        <dbReference type="Proteomes" id="UP000092555"/>
    </source>
</evidence>